<dbReference type="InterPro" id="IPR013423">
    <property type="entry name" value="CHP02594"/>
</dbReference>
<evidence type="ECO:0008006" key="3">
    <source>
        <dbReference type="Google" id="ProtNLM"/>
    </source>
</evidence>
<protein>
    <recommendedName>
        <fullName evidence="3">Peptidase C51 domain-containing protein</fullName>
    </recommendedName>
</protein>
<proteinExistence type="predicted"/>
<keyword evidence="2" id="KW-1185">Reference proteome</keyword>
<organism evidence="1 2">
    <name type="scientific">Acinetobacter tjernbergiae DSM 14971 = CIP 107465</name>
    <dbReference type="NCBI Taxonomy" id="1120928"/>
    <lineage>
        <taxon>Bacteria</taxon>
        <taxon>Pseudomonadati</taxon>
        <taxon>Pseudomonadota</taxon>
        <taxon>Gammaproteobacteria</taxon>
        <taxon>Moraxellales</taxon>
        <taxon>Moraxellaceae</taxon>
        <taxon>Acinetobacter</taxon>
    </lineage>
</organism>
<gene>
    <name evidence="1" type="ORF">F990_02919</name>
</gene>
<reference evidence="1 2" key="1">
    <citation type="submission" date="2013-10" db="EMBL/GenBank/DDBJ databases">
        <title>The Genome Sequence of Acinetobacter tjernbergiae CIP107465.</title>
        <authorList>
            <consortium name="The Broad Institute Genomics Platform"/>
            <consortium name="The Broad Institute Genome Sequencing Center for Infectious Disease"/>
            <person name="Cerqueira G."/>
            <person name="Feldgarden M."/>
            <person name="Courvalin P."/>
            <person name="Grillot-Courvalin C."/>
            <person name="Clermont D."/>
            <person name="Rocha E."/>
            <person name="Yoon E.-J."/>
            <person name="Nemec A."/>
            <person name="Young S.K."/>
            <person name="Zeng Q."/>
            <person name="Gargeya S."/>
            <person name="Fitzgerald M."/>
            <person name="Abouelleil A."/>
            <person name="Alvarado L."/>
            <person name="Berlin A.M."/>
            <person name="Chapman S.B."/>
            <person name="Gainer-Dewar J."/>
            <person name="Goldberg J."/>
            <person name="Gnerre S."/>
            <person name="Griggs A."/>
            <person name="Gujja S."/>
            <person name="Hansen M."/>
            <person name="Howarth C."/>
            <person name="Imamovic A."/>
            <person name="Ireland A."/>
            <person name="Larimer J."/>
            <person name="McCowan C."/>
            <person name="Murphy C."/>
            <person name="Pearson M."/>
            <person name="Poon T.W."/>
            <person name="Priest M."/>
            <person name="Roberts A."/>
            <person name="Saif S."/>
            <person name="Shea T."/>
            <person name="Sykes S."/>
            <person name="Wortman J."/>
            <person name="Nusbaum C."/>
            <person name="Birren B."/>
        </authorList>
    </citation>
    <scope>NUCLEOTIDE SEQUENCE [LARGE SCALE GENOMIC DNA]</scope>
    <source>
        <strain evidence="1 2">CIP 107465</strain>
    </source>
</reference>
<name>V2UZQ8_9GAMM</name>
<dbReference type="eggNOG" id="COG3409">
    <property type="taxonomic scope" value="Bacteria"/>
</dbReference>
<dbReference type="EMBL" id="AYEV01000035">
    <property type="protein sequence ID" value="ESK54150.1"/>
    <property type="molecule type" value="Genomic_DNA"/>
</dbReference>
<dbReference type="Proteomes" id="UP000017404">
    <property type="component" value="Unassembled WGS sequence"/>
</dbReference>
<dbReference type="NCBIfam" id="TIGR02594">
    <property type="entry name" value="TIGR02594 family protein"/>
    <property type="match status" value="1"/>
</dbReference>
<evidence type="ECO:0000313" key="1">
    <source>
        <dbReference type="EMBL" id="ESK54150.1"/>
    </source>
</evidence>
<dbReference type="PATRIC" id="fig|1120928.5.peg.2951"/>
<dbReference type="RefSeq" id="WP_018679970.1">
    <property type="nucleotide sequence ID" value="NZ_AYEV01000035.1"/>
</dbReference>
<evidence type="ECO:0000313" key="2">
    <source>
        <dbReference type="Proteomes" id="UP000017404"/>
    </source>
</evidence>
<comment type="caution">
    <text evidence="1">The sequence shown here is derived from an EMBL/GenBank/DDBJ whole genome shotgun (WGS) entry which is preliminary data.</text>
</comment>
<dbReference type="AlphaFoldDB" id="V2UZQ8"/>
<sequence>MEDEKRWCATCVAHCLQTAGVKFPKDWFCALAYLSGGTKLAKPTYGCVAVKTRIGDGHICFVVGKDKTLGKFYLG</sequence>
<accession>V2UZQ8</accession>